<dbReference type="RefSeq" id="WP_379190332.1">
    <property type="nucleotide sequence ID" value="NZ_JBHSOW010000080.1"/>
</dbReference>
<evidence type="ECO:0000313" key="3">
    <source>
        <dbReference type="Proteomes" id="UP001596047"/>
    </source>
</evidence>
<dbReference type="Gene3D" id="6.10.250.3150">
    <property type="match status" value="1"/>
</dbReference>
<evidence type="ECO:0000313" key="2">
    <source>
        <dbReference type="EMBL" id="MFC5651703.1"/>
    </source>
</evidence>
<protein>
    <submittedName>
        <fullName evidence="2">Coiled-coil domain-containing protein</fullName>
    </submittedName>
</protein>
<comment type="caution">
    <text evidence="2">The sequence shown here is derived from an EMBL/GenBank/DDBJ whole genome shotgun (WGS) entry which is preliminary data.</text>
</comment>
<sequence length="361" mass="41293">MTGMKHRRTLVIVVCAIATWLTIIPVFAQPQQPVDEEVRRILEKSLSVVEIDKEIARIVQQQTAISTKLVQSQSELDKQKASIAEHQEKAGAVLRAYYTGERDFMLTAVLSSDNLSSLLTMVDYFDFIFSNDQLTLNTYTKQYRELKKEIDKLDAQSEQLAEVQKQLTEQRSRVAALQEDVDSQLSGRSDADKLLNMINEFNDYWKNVGLLEVKRYFSALSKAMNKMPAWVQDNKDMLEIDGFNYTLTVSDDQLNTFLREQNELFNNFAFAFHDDSVEVSGKRDGMEVKLSGHYTVEKTGAILFHVDELIFNGLALPDTTRHSLEKEFDLGFYPQKMVSFLRTKSVQTENGKLIVKLSISL</sequence>
<gene>
    <name evidence="2" type="ORF">ACFPYJ_21810</name>
</gene>
<name>A0ABW0W0N0_9BACL</name>
<dbReference type="Proteomes" id="UP001596047">
    <property type="component" value="Unassembled WGS sequence"/>
</dbReference>
<evidence type="ECO:0000256" key="1">
    <source>
        <dbReference type="SAM" id="Coils"/>
    </source>
</evidence>
<organism evidence="2 3">
    <name type="scientific">Paenibacillus solisilvae</name>
    <dbReference type="NCBI Taxonomy" id="2486751"/>
    <lineage>
        <taxon>Bacteria</taxon>
        <taxon>Bacillati</taxon>
        <taxon>Bacillota</taxon>
        <taxon>Bacilli</taxon>
        <taxon>Bacillales</taxon>
        <taxon>Paenibacillaceae</taxon>
        <taxon>Paenibacillus</taxon>
    </lineage>
</organism>
<keyword evidence="1" id="KW-0175">Coiled coil</keyword>
<keyword evidence="3" id="KW-1185">Reference proteome</keyword>
<reference evidence="3" key="1">
    <citation type="journal article" date="2019" name="Int. J. Syst. Evol. Microbiol.">
        <title>The Global Catalogue of Microorganisms (GCM) 10K type strain sequencing project: providing services to taxonomists for standard genome sequencing and annotation.</title>
        <authorList>
            <consortium name="The Broad Institute Genomics Platform"/>
            <consortium name="The Broad Institute Genome Sequencing Center for Infectious Disease"/>
            <person name="Wu L."/>
            <person name="Ma J."/>
        </authorList>
    </citation>
    <scope>NUCLEOTIDE SEQUENCE [LARGE SCALE GENOMIC DNA]</scope>
    <source>
        <strain evidence="3">CGMCC 1.3240</strain>
    </source>
</reference>
<dbReference type="EMBL" id="JBHSOW010000080">
    <property type="protein sequence ID" value="MFC5651703.1"/>
    <property type="molecule type" value="Genomic_DNA"/>
</dbReference>
<accession>A0ABW0W0N0</accession>
<feature type="coiled-coil region" evidence="1">
    <location>
        <begin position="136"/>
        <end position="180"/>
    </location>
</feature>
<proteinExistence type="predicted"/>